<keyword evidence="7" id="KW-1185">Reference proteome</keyword>
<proteinExistence type="predicted"/>
<feature type="region of interest" description="Disordered" evidence="4">
    <location>
        <begin position="614"/>
        <end position="636"/>
    </location>
</feature>
<feature type="region of interest" description="Disordered" evidence="4">
    <location>
        <begin position="48"/>
        <end position="76"/>
    </location>
</feature>
<dbReference type="GO" id="GO:0008270">
    <property type="term" value="F:zinc ion binding"/>
    <property type="evidence" value="ECO:0007669"/>
    <property type="project" value="InterPro"/>
</dbReference>
<evidence type="ECO:0000256" key="1">
    <source>
        <dbReference type="ARBA" id="ARBA00004123"/>
    </source>
</evidence>
<protein>
    <recommendedName>
        <fullName evidence="5">Zn(2)-C6 fungal-type domain-containing protein</fullName>
    </recommendedName>
</protein>
<feature type="domain" description="Zn(2)-C6 fungal-type" evidence="5">
    <location>
        <begin position="13"/>
        <end position="47"/>
    </location>
</feature>
<organism evidence="6 7">
    <name type="scientific">Paraphoma chrysanthemicola</name>
    <dbReference type="NCBI Taxonomy" id="798071"/>
    <lineage>
        <taxon>Eukaryota</taxon>
        <taxon>Fungi</taxon>
        <taxon>Dikarya</taxon>
        <taxon>Ascomycota</taxon>
        <taxon>Pezizomycotina</taxon>
        <taxon>Dothideomycetes</taxon>
        <taxon>Pleosporomycetidae</taxon>
        <taxon>Pleosporales</taxon>
        <taxon>Pleosporineae</taxon>
        <taxon>Phaeosphaeriaceae</taxon>
        <taxon>Paraphoma</taxon>
    </lineage>
</organism>
<evidence type="ECO:0000313" key="6">
    <source>
        <dbReference type="EMBL" id="KAH7092401.1"/>
    </source>
</evidence>
<comment type="caution">
    <text evidence="6">The sequence shown here is derived from an EMBL/GenBank/DDBJ whole genome shotgun (WGS) entry which is preliminary data.</text>
</comment>
<gene>
    <name evidence="6" type="ORF">FB567DRAFT_237088</name>
</gene>
<dbReference type="SUPFAM" id="SSF57701">
    <property type="entry name" value="Zn2/Cys6 DNA-binding domain"/>
    <property type="match status" value="1"/>
</dbReference>
<dbReference type="PANTHER" id="PTHR31001:SF40">
    <property type="entry name" value="ZN(II)2CYS6 TRANSCRIPTION FACTOR (EUROFUNG)"/>
    <property type="match status" value="1"/>
</dbReference>
<dbReference type="Pfam" id="PF04082">
    <property type="entry name" value="Fungal_trans"/>
    <property type="match status" value="1"/>
</dbReference>
<sequence length="686" mass="76894">MSARNRQRRLPISCEPCRLRKIRCSRPRGPPPCETCIRRSLASECSYAGGHQTASPARPLLPPSPLSEQGVTDSHSLNEDLAERVAKLESLLRAQNGSANNPSNVHYTLAPPVKKGSLAISTSGHVRFIPLQESDRNRDSLHSPQQAAACSIDLSSGPFPFGKRDVEISQFLNLLPVRSHCRQLVDVYLESFASLFHLLHEPTFREQYAKFEQAPQSTSLSWLALLFAILGTAVTALDSSSQLLRDLSWSSTAAEMVAELSERYRTTALKCLESDNYLWQQNVTTLQALIVLIYGINHSHGQTWTLLGMAYHIALSIGCHVDPAEFDLDVVKSEERRRCWASVMMLYMLQNTSLGHLGPDPRQASEGVRLPADLNDSDLIADEHTLPIASGGATQMSYLLLKFRLYEIASDIRSLVLNETQPSTTLIRRMDEMILHEQSSWDERYMEHSTLAPLPVCHEAHINILHGYAHQLTLLLHHKSMRISSSNTSQHRHSTLRCVESAKELLRIHRTFSTSTTLSPFNWYLRGICSFHAFHASVTLIAILTSNTWNEQCTDILTWVQECVTRFETMVDMSSICEKAAPIMRRLVSTVETWSIGLSDHSLTSQLLSESGESASEPLVSPDPHHPSAWPNDNNNLPGDVDQIPQFYVENIFSRLDPNLWMTPSPSSWNQWDSFLNSIPLSTCAV</sequence>
<dbReference type="InterPro" id="IPR050613">
    <property type="entry name" value="Sec_Metabolite_Reg"/>
</dbReference>
<dbReference type="Proteomes" id="UP000813461">
    <property type="component" value="Unassembled WGS sequence"/>
</dbReference>
<dbReference type="PANTHER" id="PTHR31001">
    <property type="entry name" value="UNCHARACTERIZED TRANSCRIPTIONAL REGULATORY PROTEIN"/>
    <property type="match status" value="1"/>
</dbReference>
<evidence type="ECO:0000313" key="7">
    <source>
        <dbReference type="Proteomes" id="UP000813461"/>
    </source>
</evidence>
<dbReference type="GO" id="GO:0003677">
    <property type="term" value="F:DNA binding"/>
    <property type="evidence" value="ECO:0007669"/>
    <property type="project" value="InterPro"/>
</dbReference>
<dbReference type="AlphaFoldDB" id="A0A8K0W214"/>
<dbReference type="SMART" id="SM00066">
    <property type="entry name" value="GAL4"/>
    <property type="match status" value="1"/>
</dbReference>
<dbReference type="InterPro" id="IPR007219">
    <property type="entry name" value="XnlR_reg_dom"/>
</dbReference>
<dbReference type="GO" id="GO:0000981">
    <property type="term" value="F:DNA-binding transcription factor activity, RNA polymerase II-specific"/>
    <property type="evidence" value="ECO:0007669"/>
    <property type="project" value="InterPro"/>
</dbReference>
<dbReference type="OrthoDB" id="2406834at2759"/>
<dbReference type="PROSITE" id="PS00463">
    <property type="entry name" value="ZN2_CY6_FUNGAL_1"/>
    <property type="match status" value="1"/>
</dbReference>
<keyword evidence="2" id="KW-0479">Metal-binding</keyword>
<dbReference type="EMBL" id="JAGMVJ010000003">
    <property type="protein sequence ID" value="KAH7092401.1"/>
    <property type="molecule type" value="Genomic_DNA"/>
</dbReference>
<dbReference type="Gene3D" id="4.10.240.10">
    <property type="entry name" value="Zn(2)-C6 fungal-type DNA-binding domain"/>
    <property type="match status" value="1"/>
</dbReference>
<evidence type="ECO:0000256" key="3">
    <source>
        <dbReference type="ARBA" id="ARBA00023242"/>
    </source>
</evidence>
<dbReference type="Pfam" id="PF00172">
    <property type="entry name" value="Zn_clus"/>
    <property type="match status" value="1"/>
</dbReference>
<evidence type="ECO:0000256" key="2">
    <source>
        <dbReference type="ARBA" id="ARBA00022723"/>
    </source>
</evidence>
<dbReference type="CDD" id="cd00067">
    <property type="entry name" value="GAL4"/>
    <property type="match status" value="1"/>
</dbReference>
<dbReference type="CDD" id="cd12148">
    <property type="entry name" value="fungal_TF_MHR"/>
    <property type="match status" value="1"/>
</dbReference>
<evidence type="ECO:0000259" key="5">
    <source>
        <dbReference type="PROSITE" id="PS50048"/>
    </source>
</evidence>
<dbReference type="PROSITE" id="PS50048">
    <property type="entry name" value="ZN2_CY6_FUNGAL_2"/>
    <property type="match status" value="1"/>
</dbReference>
<comment type="subcellular location">
    <subcellularLocation>
        <location evidence="1">Nucleus</location>
    </subcellularLocation>
</comment>
<keyword evidence="3" id="KW-0539">Nucleus</keyword>
<reference evidence="6" key="1">
    <citation type="journal article" date="2021" name="Nat. Commun.">
        <title>Genetic determinants of endophytism in the Arabidopsis root mycobiome.</title>
        <authorList>
            <person name="Mesny F."/>
            <person name="Miyauchi S."/>
            <person name="Thiergart T."/>
            <person name="Pickel B."/>
            <person name="Atanasova L."/>
            <person name="Karlsson M."/>
            <person name="Huettel B."/>
            <person name="Barry K.W."/>
            <person name="Haridas S."/>
            <person name="Chen C."/>
            <person name="Bauer D."/>
            <person name="Andreopoulos W."/>
            <person name="Pangilinan J."/>
            <person name="LaButti K."/>
            <person name="Riley R."/>
            <person name="Lipzen A."/>
            <person name="Clum A."/>
            <person name="Drula E."/>
            <person name="Henrissat B."/>
            <person name="Kohler A."/>
            <person name="Grigoriev I.V."/>
            <person name="Martin F.M."/>
            <person name="Hacquard S."/>
        </authorList>
    </citation>
    <scope>NUCLEOTIDE SEQUENCE</scope>
    <source>
        <strain evidence="6">MPI-SDFR-AT-0120</strain>
    </source>
</reference>
<accession>A0A8K0W214</accession>
<name>A0A8K0W214_9PLEO</name>
<dbReference type="GO" id="GO:0005634">
    <property type="term" value="C:nucleus"/>
    <property type="evidence" value="ECO:0007669"/>
    <property type="project" value="UniProtKB-SubCell"/>
</dbReference>
<dbReference type="InterPro" id="IPR001138">
    <property type="entry name" value="Zn2Cys6_DnaBD"/>
</dbReference>
<dbReference type="InterPro" id="IPR036864">
    <property type="entry name" value="Zn2-C6_fun-type_DNA-bd_sf"/>
</dbReference>
<dbReference type="GO" id="GO:0006351">
    <property type="term" value="P:DNA-templated transcription"/>
    <property type="evidence" value="ECO:0007669"/>
    <property type="project" value="InterPro"/>
</dbReference>
<evidence type="ECO:0000256" key="4">
    <source>
        <dbReference type="SAM" id="MobiDB-lite"/>
    </source>
</evidence>